<accession>A0A5R9G0G1</accession>
<evidence type="ECO:0000313" key="2">
    <source>
        <dbReference type="Proteomes" id="UP000309676"/>
    </source>
</evidence>
<keyword evidence="2" id="KW-1185">Reference proteome</keyword>
<dbReference type="Proteomes" id="UP000309676">
    <property type="component" value="Unassembled WGS sequence"/>
</dbReference>
<protein>
    <submittedName>
        <fullName evidence="1">Uncharacterized protein</fullName>
    </submittedName>
</protein>
<gene>
    <name evidence="1" type="ORF">FE782_22630</name>
</gene>
<dbReference type="OrthoDB" id="6313019at2"/>
<reference evidence="1 2" key="1">
    <citation type="submission" date="2019-05" db="EMBL/GenBank/DDBJ databases">
        <authorList>
            <person name="Narsing Rao M.P."/>
            <person name="Li W.J."/>
        </authorList>
    </citation>
    <scope>NUCLEOTIDE SEQUENCE [LARGE SCALE GENOMIC DNA]</scope>
    <source>
        <strain evidence="1 2">SYSU_K30003</strain>
    </source>
</reference>
<dbReference type="EMBL" id="VCIW01000018">
    <property type="protein sequence ID" value="TLS49807.1"/>
    <property type="molecule type" value="Genomic_DNA"/>
</dbReference>
<name>A0A5R9G0G1_9BACL</name>
<organism evidence="1 2">
    <name type="scientific">Paenibacillus antri</name>
    <dbReference type="NCBI Taxonomy" id="2582848"/>
    <lineage>
        <taxon>Bacteria</taxon>
        <taxon>Bacillati</taxon>
        <taxon>Bacillota</taxon>
        <taxon>Bacilli</taxon>
        <taxon>Bacillales</taxon>
        <taxon>Paenibacillaceae</taxon>
        <taxon>Paenibacillus</taxon>
    </lineage>
</organism>
<dbReference type="RefSeq" id="WP_138196627.1">
    <property type="nucleotide sequence ID" value="NZ_VCIW01000018.1"/>
</dbReference>
<dbReference type="AlphaFoldDB" id="A0A5R9G0G1"/>
<proteinExistence type="predicted"/>
<sequence length="160" mass="18939">MMQRLPKGITGFGDIVGSGIEEIEFKQLCFHLQNSFGFRGFDVIKTIHESYYLGKFLSDNEYLFILMNRYYPFISFANSYVYGNANFVDYTDISDYISKMNYRFAKILENEADYYKVLSKLDLNRELNKELISELNPVELGVMKYWRPQLVSDVIYNNWD</sequence>
<evidence type="ECO:0000313" key="1">
    <source>
        <dbReference type="EMBL" id="TLS49807.1"/>
    </source>
</evidence>
<comment type="caution">
    <text evidence="1">The sequence shown here is derived from an EMBL/GenBank/DDBJ whole genome shotgun (WGS) entry which is preliminary data.</text>
</comment>